<dbReference type="Pfam" id="PF08279">
    <property type="entry name" value="HTH_11"/>
    <property type="match status" value="1"/>
</dbReference>
<dbReference type="EMBL" id="FNPE01000031">
    <property type="protein sequence ID" value="SDZ52275.1"/>
    <property type="molecule type" value="Genomic_DNA"/>
</dbReference>
<dbReference type="InterPro" id="IPR036388">
    <property type="entry name" value="WH-like_DNA-bd_sf"/>
</dbReference>
<dbReference type="PANTHER" id="PTHR34580:SF1">
    <property type="entry name" value="PROTEIN PAFC"/>
    <property type="match status" value="1"/>
</dbReference>
<evidence type="ECO:0000259" key="2">
    <source>
        <dbReference type="Pfam" id="PF13280"/>
    </source>
</evidence>
<dbReference type="Pfam" id="PF13280">
    <property type="entry name" value="WYL"/>
    <property type="match status" value="1"/>
</dbReference>
<dbReference type="PROSITE" id="PS52050">
    <property type="entry name" value="WYL"/>
    <property type="match status" value="1"/>
</dbReference>
<dbReference type="SUPFAM" id="SSF46785">
    <property type="entry name" value="Winged helix' DNA-binding domain"/>
    <property type="match status" value="1"/>
</dbReference>
<name>A0A1H3TRH9_9BURK</name>
<feature type="domain" description="Helix-turn-helix type 11" evidence="1">
    <location>
        <begin position="32"/>
        <end position="67"/>
    </location>
</feature>
<proteinExistence type="predicted"/>
<dbReference type="InterPro" id="IPR026881">
    <property type="entry name" value="WYL_dom"/>
</dbReference>
<accession>A0A1H3TRH9</accession>
<dbReference type="InterPro" id="IPR051534">
    <property type="entry name" value="CBASS_pafABC_assoc_protein"/>
</dbReference>
<dbReference type="InterPro" id="IPR013196">
    <property type="entry name" value="HTH_11"/>
</dbReference>
<dbReference type="AlphaFoldDB" id="A0A1H3TRH9"/>
<dbReference type="Gene3D" id="1.10.10.10">
    <property type="entry name" value="Winged helix-like DNA-binding domain superfamily/Winged helix DNA-binding domain"/>
    <property type="match status" value="1"/>
</dbReference>
<protein>
    <submittedName>
        <fullName evidence="3">HTH domain-containing protein</fullName>
    </submittedName>
</protein>
<gene>
    <name evidence="3" type="ORF">SAMN05421547_13155</name>
</gene>
<reference evidence="3 4" key="1">
    <citation type="submission" date="2016-10" db="EMBL/GenBank/DDBJ databases">
        <authorList>
            <person name="de Groot N.N."/>
        </authorList>
    </citation>
    <scope>NUCLEOTIDE SEQUENCE [LARGE SCALE GENOMIC DNA]</scope>
    <source>
        <strain evidence="3 4">LMG 24775</strain>
    </source>
</reference>
<organism evidence="3 4">
    <name type="scientific">Delftia lacustris</name>
    <dbReference type="NCBI Taxonomy" id="558537"/>
    <lineage>
        <taxon>Bacteria</taxon>
        <taxon>Pseudomonadati</taxon>
        <taxon>Pseudomonadota</taxon>
        <taxon>Betaproteobacteria</taxon>
        <taxon>Burkholderiales</taxon>
        <taxon>Comamonadaceae</taxon>
        <taxon>Delftia</taxon>
    </lineage>
</organism>
<dbReference type="InterPro" id="IPR036390">
    <property type="entry name" value="WH_DNA-bd_sf"/>
</dbReference>
<sequence>MMPAMKPRTLPARLSRLDALSQRLSDGAVHGVAALSEELGVSQRTLARDLSLLRQQGWELDSSSGRGGGVRVVHRWPSGRVTLRGDDALELLMSLALSEALGLSLAGRHSELRRQFARCFAPADRADIAQLRQRIRVASPVSVEVQASLRERAQGVEARASVYQAFAQQWMLALTYLDGRQRRSERVVEPQCLLLAWPFWCLLAWDCEREGVRTFRLDRIVQARRGGQRFQVRDPARFWAACDEVGVAL</sequence>
<evidence type="ECO:0000259" key="1">
    <source>
        <dbReference type="Pfam" id="PF08279"/>
    </source>
</evidence>
<evidence type="ECO:0000313" key="4">
    <source>
        <dbReference type="Proteomes" id="UP000183417"/>
    </source>
</evidence>
<evidence type="ECO:0000313" key="3">
    <source>
        <dbReference type="EMBL" id="SDZ52275.1"/>
    </source>
</evidence>
<dbReference type="PANTHER" id="PTHR34580">
    <property type="match status" value="1"/>
</dbReference>
<feature type="domain" description="WYL" evidence="2">
    <location>
        <begin position="160"/>
        <end position="224"/>
    </location>
</feature>
<dbReference type="Proteomes" id="UP000183417">
    <property type="component" value="Unassembled WGS sequence"/>
</dbReference>